<evidence type="ECO:0000313" key="11">
    <source>
        <dbReference type="Proteomes" id="UP000479531"/>
    </source>
</evidence>
<dbReference type="GO" id="GO:0003677">
    <property type="term" value="F:DNA binding"/>
    <property type="evidence" value="ECO:0007669"/>
    <property type="project" value="UniProtKB-KW"/>
</dbReference>
<evidence type="ECO:0000259" key="5">
    <source>
        <dbReference type="Pfam" id="PF01420"/>
    </source>
</evidence>
<dbReference type="GO" id="GO:0004519">
    <property type="term" value="F:endonuclease activity"/>
    <property type="evidence" value="ECO:0007669"/>
    <property type="project" value="UniProtKB-KW"/>
</dbReference>
<dbReference type="GO" id="GO:0009307">
    <property type="term" value="P:DNA restriction-modification system"/>
    <property type="evidence" value="ECO:0007669"/>
    <property type="project" value="UniProtKB-KW"/>
</dbReference>
<evidence type="ECO:0000313" key="6">
    <source>
        <dbReference type="EMBL" id="MVQ46404.1"/>
    </source>
</evidence>
<reference evidence="6 11" key="2">
    <citation type="submission" date="2019-10" db="EMBL/GenBank/DDBJ databases">
        <title>Roseburia spp. ameliorate alcoholic fatty liver via restoration of gut barrier function.</title>
        <authorList>
            <person name="Seo B."/>
            <person name="Ko G."/>
        </authorList>
    </citation>
    <scope>NUCLEOTIDE SEQUENCE [LARGE SCALE GENOMIC DNA]</scope>
    <source>
        <strain evidence="6 11">SNUG30017</strain>
    </source>
</reference>
<evidence type="ECO:0000256" key="4">
    <source>
        <dbReference type="ARBA" id="ARBA00038652"/>
    </source>
</evidence>
<evidence type="ECO:0000256" key="2">
    <source>
        <dbReference type="ARBA" id="ARBA00022747"/>
    </source>
</evidence>
<keyword evidence="8" id="KW-0378">Hydrolase</keyword>
<dbReference type="EMBL" id="WGGT01000014">
    <property type="protein sequence ID" value="MVQ46404.1"/>
    <property type="molecule type" value="Genomic_DNA"/>
</dbReference>
<feature type="domain" description="Type I restriction modification DNA specificity" evidence="5">
    <location>
        <begin position="255"/>
        <end position="418"/>
    </location>
</feature>
<evidence type="ECO:0000313" key="10">
    <source>
        <dbReference type="Proteomes" id="UP000284465"/>
    </source>
</evidence>
<evidence type="ECO:0000313" key="7">
    <source>
        <dbReference type="EMBL" id="RHA64805.1"/>
    </source>
</evidence>
<keyword evidence="2" id="KW-0680">Restriction system</keyword>
<protein>
    <submittedName>
        <fullName evidence="8">Restriction endonuclease subunit S</fullName>
    </submittedName>
</protein>
<organism evidence="8 9">
    <name type="scientific">Roseburia intestinalis</name>
    <dbReference type="NCBI Taxonomy" id="166486"/>
    <lineage>
        <taxon>Bacteria</taxon>
        <taxon>Bacillati</taxon>
        <taxon>Bacillota</taxon>
        <taxon>Clostridia</taxon>
        <taxon>Lachnospirales</taxon>
        <taxon>Lachnospiraceae</taxon>
        <taxon>Roseburia</taxon>
    </lineage>
</organism>
<gene>
    <name evidence="8" type="ORF">DW264_17720</name>
    <name evidence="7" type="ORF">DW927_16965</name>
    <name evidence="6" type="ORF">GCK47_12000</name>
</gene>
<dbReference type="InterPro" id="IPR051212">
    <property type="entry name" value="Type-I_RE_S_subunit"/>
</dbReference>
<evidence type="ECO:0000256" key="3">
    <source>
        <dbReference type="ARBA" id="ARBA00023125"/>
    </source>
</evidence>
<dbReference type="Proteomes" id="UP000284465">
    <property type="component" value="Unassembled WGS sequence"/>
</dbReference>
<comment type="similarity">
    <text evidence="1">Belongs to the type-I restriction system S methylase family.</text>
</comment>
<keyword evidence="8" id="KW-0540">Nuclease</keyword>
<evidence type="ECO:0000313" key="9">
    <source>
        <dbReference type="Proteomes" id="UP000284051"/>
    </source>
</evidence>
<dbReference type="InterPro" id="IPR044946">
    <property type="entry name" value="Restrct_endonuc_typeI_TRD_sf"/>
</dbReference>
<accession>A0A414STH8</accession>
<dbReference type="PANTHER" id="PTHR43140">
    <property type="entry name" value="TYPE-1 RESTRICTION ENZYME ECOKI SPECIFICITY PROTEIN"/>
    <property type="match status" value="1"/>
</dbReference>
<dbReference type="Gene3D" id="3.90.220.20">
    <property type="entry name" value="DNA methylase specificity domains"/>
    <property type="match status" value="2"/>
</dbReference>
<dbReference type="PANTHER" id="PTHR43140:SF1">
    <property type="entry name" value="TYPE I RESTRICTION ENZYME ECOKI SPECIFICITY SUBUNIT"/>
    <property type="match status" value="1"/>
</dbReference>
<evidence type="ECO:0000313" key="8">
    <source>
        <dbReference type="EMBL" id="RHG24737.1"/>
    </source>
</evidence>
<dbReference type="EMBL" id="QRID01000028">
    <property type="protein sequence ID" value="RHG24737.1"/>
    <property type="molecule type" value="Genomic_DNA"/>
</dbReference>
<feature type="domain" description="Type I restriction modification DNA specificity" evidence="5">
    <location>
        <begin position="16"/>
        <end position="156"/>
    </location>
</feature>
<dbReference type="CDD" id="cd17524">
    <property type="entry name" value="RMtype1_S_EcoUTORF5051P-TRD2-CR2_like"/>
    <property type="match status" value="1"/>
</dbReference>
<reference evidence="9 10" key="1">
    <citation type="submission" date="2018-08" db="EMBL/GenBank/DDBJ databases">
        <title>A genome reference for cultivated species of the human gut microbiota.</title>
        <authorList>
            <person name="Zou Y."/>
            <person name="Xue W."/>
            <person name="Luo G."/>
        </authorList>
    </citation>
    <scope>NUCLEOTIDE SEQUENCE [LARGE SCALE GENOMIC DNA]</scope>
    <source>
        <strain evidence="8 9">AM22-21LB</strain>
        <strain evidence="7 10">AM43-11</strain>
    </source>
</reference>
<dbReference type="Pfam" id="PF01420">
    <property type="entry name" value="Methylase_S"/>
    <property type="match status" value="2"/>
</dbReference>
<sequence>MSSLTQDLPYGTSKKSSSRGEIAVLRMGNLQQGEIDYSDLVYSSDKEDIDKYLLTYGDLLFNRTNSSEWVGKTAIYRGEVSAIYAGYLIRIRSFLDAEYLNSVMNSKYAKEICLLVKTDAVNQSNINATKLGRFLIPVPPLSEQVRISNMVSEALYWNNFIEIKKLELEQYIQQIKSKILDLAIRGKLVPQNPNDEPASVLLERIRAEKEELIKQGKIKRDKKETIIFRGDDNSYYEQCGKKIECIDSEIVFDIPHKWSWVRLGELFQHNTGKALNSSNTSGTKMQYITTSNMYWDRFELTHLKEMVFTDSEVVKCTVKKGDLLVCEGGDIGRSAIWCFDYPMRIQNHIHRLRPYTTISVKFYYYIFFLYKQTGLIGGKGIGIQGLSSNALHKLLFPLPPLSEQYRIVEAIETVFAQLDSILTSVS</sequence>
<dbReference type="InterPro" id="IPR000055">
    <property type="entry name" value="Restrct_endonuc_typeI_TRD"/>
</dbReference>
<keyword evidence="8" id="KW-0255">Endonuclease</keyword>
<name>A0A414STH8_9FIRM</name>
<dbReference type="SUPFAM" id="SSF116734">
    <property type="entry name" value="DNA methylase specificity domain"/>
    <property type="match status" value="2"/>
</dbReference>
<comment type="caution">
    <text evidence="8">The sequence shown here is derived from an EMBL/GenBank/DDBJ whole genome shotgun (WGS) entry which is preliminary data.</text>
</comment>
<proteinExistence type="inferred from homology"/>
<dbReference type="Proteomes" id="UP000284051">
    <property type="component" value="Unassembled WGS sequence"/>
</dbReference>
<dbReference type="Proteomes" id="UP000479531">
    <property type="component" value="Unassembled WGS sequence"/>
</dbReference>
<dbReference type="AlphaFoldDB" id="A0A414STH8"/>
<evidence type="ECO:0000256" key="1">
    <source>
        <dbReference type="ARBA" id="ARBA00010923"/>
    </source>
</evidence>
<comment type="subunit">
    <text evidence="4">The methyltransferase is composed of M and S polypeptides.</text>
</comment>
<dbReference type="EMBL" id="QSFP01000027">
    <property type="protein sequence ID" value="RHA64805.1"/>
    <property type="molecule type" value="Genomic_DNA"/>
</dbReference>
<keyword evidence="3" id="KW-0238">DNA-binding</keyword>